<evidence type="ECO:0000313" key="2">
    <source>
        <dbReference type="EMBL" id="MFH5232946.1"/>
    </source>
</evidence>
<gene>
    <name evidence="1" type="ORF">ACHIPZ_07745</name>
    <name evidence="2" type="ORF">ACHIRB_30925</name>
</gene>
<organism evidence="2 4">
    <name type="scientific">Antrihabitans spumae</name>
    <dbReference type="NCBI Taxonomy" id="3373370"/>
    <lineage>
        <taxon>Bacteria</taxon>
        <taxon>Bacillati</taxon>
        <taxon>Actinomycetota</taxon>
        <taxon>Actinomycetes</taxon>
        <taxon>Mycobacteriales</taxon>
        <taxon>Nocardiaceae</taxon>
        <taxon>Antrihabitans</taxon>
    </lineage>
</organism>
<dbReference type="EMBL" id="JBIMSO010000035">
    <property type="protein sequence ID" value="MFH5208104.1"/>
    <property type="molecule type" value="Genomic_DNA"/>
</dbReference>
<sequence>MTKRGNAMRKVGSQGGAGRLRAGTAGVVAAAAVLSLVGCASNKTALPPSSGPVLDGPKGTLKSPEQMATEQATAAIDEFYKVFSATLTDRGAPPEALSTVAAAQYFGAASAEVKSVRDRDLTVTGVIRASAAVSIRISAPKDIDGAPIPGEATAEMRVCEDRSGLTTLGKDGAPVKDPAALPAELRRFAMVNYGWPGSGWVIVRQMAMPHTSCEKQF</sequence>
<evidence type="ECO:0000313" key="4">
    <source>
        <dbReference type="Proteomes" id="UP001609219"/>
    </source>
</evidence>
<protein>
    <recommendedName>
        <fullName evidence="5">Lipoprotein</fullName>
    </recommendedName>
</protein>
<dbReference type="RefSeq" id="WP_395113534.1">
    <property type="nucleotide sequence ID" value="NZ_JBIMSN010000181.1"/>
</dbReference>
<dbReference type="EMBL" id="JBIMSN010000181">
    <property type="protein sequence ID" value="MFH5232946.1"/>
    <property type="molecule type" value="Genomic_DNA"/>
</dbReference>
<evidence type="ECO:0000313" key="3">
    <source>
        <dbReference type="Proteomes" id="UP001609175"/>
    </source>
</evidence>
<accession>A0ABW7KH32</accession>
<evidence type="ECO:0000313" key="1">
    <source>
        <dbReference type="EMBL" id="MFH5208104.1"/>
    </source>
</evidence>
<proteinExistence type="predicted"/>
<evidence type="ECO:0008006" key="5">
    <source>
        <dbReference type="Google" id="ProtNLM"/>
    </source>
</evidence>
<reference evidence="3 4" key="1">
    <citation type="submission" date="2024-10" db="EMBL/GenBank/DDBJ databases">
        <authorList>
            <person name="Riesco R."/>
        </authorList>
    </citation>
    <scope>NUCLEOTIDE SEQUENCE [LARGE SCALE GENOMIC DNA]</scope>
    <source>
        <strain evidence="1 3">NCIMB 15449</strain>
        <strain evidence="2 4">NCIMB 15450</strain>
    </source>
</reference>
<dbReference type="Proteomes" id="UP001609219">
    <property type="component" value="Unassembled WGS sequence"/>
</dbReference>
<dbReference type="Proteomes" id="UP001609175">
    <property type="component" value="Unassembled WGS sequence"/>
</dbReference>
<name>A0ABW7KH32_9NOCA</name>
<comment type="caution">
    <text evidence="2">The sequence shown here is derived from an EMBL/GenBank/DDBJ whole genome shotgun (WGS) entry which is preliminary data.</text>
</comment>
<keyword evidence="4" id="KW-1185">Reference proteome</keyword>